<evidence type="ECO:0000313" key="2">
    <source>
        <dbReference type="EMBL" id="MBB1061920.1"/>
    </source>
</evidence>
<comment type="caution">
    <text evidence="2">The sequence shown here is derived from an EMBL/GenBank/DDBJ whole genome shotgun (WGS) entry which is preliminary data.</text>
</comment>
<dbReference type="AlphaFoldDB" id="A0A7W3Y7B7"/>
<proteinExistence type="predicted"/>
<gene>
    <name evidence="2" type="ORF">H4F98_15195</name>
</gene>
<protein>
    <submittedName>
        <fullName evidence="2">Uncharacterized protein</fullName>
    </submittedName>
</protein>
<evidence type="ECO:0000313" key="3">
    <source>
        <dbReference type="Proteomes" id="UP000523196"/>
    </source>
</evidence>
<name>A0A7W3Y7B7_9GAMM</name>
<dbReference type="RefSeq" id="WP_182688684.1">
    <property type="nucleotide sequence ID" value="NZ_JACHTF010000020.1"/>
</dbReference>
<feature type="region of interest" description="Disordered" evidence="1">
    <location>
        <begin position="43"/>
        <end position="65"/>
    </location>
</feature>
<reference evidence="2 3" key="1">
    <citation type="submission" date="2020-08" db="EMBL/GenBank/DDBJ databases">
        <authorList>
            <person name="Xu S."/>
            <person name="Li A."/>
        </authorList>
    </citation>
    <scope>NUCLEOTIDE SEQUENCE [LARGE SCALE GENOMIC DNA]</scope>
    <source>
        <strain evidence="2 3">119BY6-57</strain>
    </source>
</reference>
<feature type="compositionally biased region" description="Basic residues" evidence="1">
    <location>
        <begin position="46"/>
        <end position="55"/>
    </location>
</feature>
<keyword evidence="3" id="KW-1185">Reference proteome</keyword>
<dbReference type="Proteomes" id="UP000523196">
    <property type="component" value="Unassembled WGS sequence"/>
</dbReference>
<evidence type="ECO:0000256" key="1">
    <source>
        <dbReference type="SAM" id="MobiDB-lite"/>
    </source>
</evidence>
<dbReference type="EMBL" id="JACHTF010000020">
    <property type="protein sequence ID" value="MBB1061920.1"/>
    <property type="molecule type" value="Genomic_DNA"/>
</dbReference>
<sequence length="65" mass="7041">MSRSASRRCLNFAVNRMTDAALAANIADLAKRIPAMQALLAAARREKSRRGKRQRAAGVDQGDGE</sequence>
<accession>A0A7W3Y7B7</accession>
<organism evidence="2 3">
    <name type="scientific">Marilutibacter spongiae</name>
    <dbReference type="NCBI Taxonomy" id="2025720"/>
    <lineage>
        <taxon>Bacteria</taxon>
        <taxon>Pseudomonadati</taxon>
        <taxon>Pseudomonadota</taxon>
        <taxon>Gammaproteobacteria</taxon>
        <taxon>Lysobacterales</taxon>
        <taxon>Lysobacteraceae</taxon>
        <taxon>Marilutibacter</taxon>
    </lineage>
</organism>